<comment type="caution">
    <text evidence="1">The sequence shown here is derived from an EMBL/GenBank/DDBJ whole genome shotgun (WGS) entry which is preliminary data.</text>
</comment>
<accession>A0A4U5PRY3</accession>
<reference evidence="1" key="1">
    <citation type="submission" date="2018-10" db="EMBL/GenBank/DDBJ databases">
        <title>Population genomic analysis revealed the cold adaptation of white poplar.</title>
        <authorList>
            <person name="Liu Y.-J."/>
        </authorList>
    </citation>
    <scope>NUCLEOTIDE SEQUENCE [LARGE SCALE GENOMIC DNA]</scope>
    <source>
        <strain evidence="1">PAL-ZL1</strain>
    </source>
</reference>
<dbReference type="AlphaFoldDB" id="A0A4U5PRY3"/>
<organism evidence="1">
    <name type="scientific">Populus alba</name>
    <name type="common">White poplar</name>
    <dbReference type="NCBI Taxonomy" id="43335"/>
    <lineage>
        <taxon>Eukaryota</taxon>
        <taxon>Viridiplantae</taxon>
        <taxon>Streptophyta</taxon>
        <taxon>Embryophyta</taxon>
        <taxon>Tracheophyta</taxon>
        <taxon>Spermatophyta</taxon>
        <taxon>Magnoliopsida</taxon>
        <taxon>eudicotyledons</taxon>
        <taxon>Gunneridae</taxon>
        <taxon>Pentapetalae</taxon>
        <taxon>rosids</taxon>
        <taxon>fabids</taxon>
        <taxon>Malpighiales</taxon>
        <taxon>Salicaceae</taxon>
        <taxon>Saliceae</taxon>
        <taxon>Populus</taxon>
    </lineage>
</organism>
<sequence length="237" mass="27016">MALEDERIVTLYQVDPGFYKKILSRNSSLSSSKSISACYSPGQVPFIWEKQPGKPREAPKIEKVRPIRLPPAAHGFSMQKPRFHHSSPMACFSKCIEKLKMIKNMQLRFPPAVPSLRTQKPEIPHLEVKVKILQSLEKVKKIKNNIHFRKKIKRIHLSKKSKAKPVETNGYASCTGDSDSFRSCIIGGDFTPSRSNSDVSCSSCSPSFSSDRVKRWPTKLGFCNLSKKLRKWRINKR</sequence>
<proteinExistence type="predicted"/>
<dbReference type="EMBL" id="RCHU01000676">
    <property type="protein sequence ID" value="TKR98394.1"/>
    <property type="molecule type" value="Genomic_DNA"/>
</dbReference>
<protein>
    <submittedName>
        <fullName evidence="1">Uncharacterized protein</fullName>
    </submittedName>
</protein>
<gene>
    <name evidence="1" type="ORF">D5086_0000203380</name>
</gene>
<name>A0A4U5PRY3_POPAL</name>
<evidence type="ECO:0000313" key="1">
    <source>
        <dbReference type="EMBL" id="TKR98394.1"/>
    </source>
</evidence>